<organism evidence="1 2">
    <name type="scientific">Lampropedia aestuarii</name>
    <dbReference type="NCBI Taxonomy" id="2562762"/>
    <lineage>
        <taxon>Bacteria</taxon>
        <taxon>Pseudomonadati</taxon>
        <taxon>Pseudomonadota</taxon>
        <taxon>Betaproteobacteria</taxon>
        <taxon>Burkholderiales</taxon>
        <taxon>Comamonadaceae</taxon>
        <taxon>Lampropedia</taxon>
    </lineage>
</organism>
<dbReference type="RefSeq" id="WP_136407844.1">
    <property type="nucleotide sequence ID" value="NZ_SSWX01000032.1"/>
</dbReference>
<reference evidence="1 2" key="1">
    <citation type="submission" date="2019-04" db="EMBL/GenBank/DDBJ databases">
        <title>Lampropedia sp YIM MLB12 draf genome.</title>
        <authorList>
            <person name="Wang Y.-X."/>
        </authorList>
    </citation>
    <scope>NUCLEOTIDE SEQUENCE [LARGE SCALE GENOMIC DNA]</scope>
    <source>
        <strain evidence="1 2">YIM MLB12</strain>
    </source>
</reference>
<keyword evidence="2" id="KW-1185">Reference proteome</keyword>
<evidence type="ECO:0000313" key="2">
    <source>
        <dbReference type="Proteomes" id="UP000306236"/>
    </source>
</evidence>
<gene>
    <name evidence="1" type="ORF">E8K88_16865</name>
</gene>
<proteinExistence type="predicted"/>
<dbReference type="AlphaFoldDB" id="A0A4S5BJ69"/>
<dbReference type="Pfam" id="PF12974">
    <property type="entry name" value="Phosphonate-bd"/>
    <property type="match status" value="1"/>
</dbReference>
<dbReference type="OrthoDB" id="34246at2"/>
<dbReference type="Proteomes" id="UP000306236">
    <property type="component" value="Unassembled WGS sequence"/>
</dbReference>
<dbReference type="EMBL" id="SSWX01000032">
    <property type="protein sequence ID" value="THJ30855.1"/>
    <property type="molecule type" value="Genomic_DNA"/>
</dbReference>
<protein>
    <submittedName>
        <fullName evidence="1">Phosphate/phosphite/phosphonate ABC transporter substrate-binding protein</fullName>
    </submittedName>
</protein>
<comment type="caution">
    <text evidence="1">The sequence shown here is derived from an EMBL/GenBank/DDBJ whole genome shotgun (WGS) entry which is preliminary data.</text>
</comment>
<dbReference type="Gene3D" id="3.40.190.10">
    <property type="entry name" value="Periplasmic binding protein-like II"/>
    <property type="match status" value="2"/>
</dbReference>
<accession>A0A4S5BJ69</accession>
<evidence type="ECO:0000313" key="1">
    <source>
        <dbReference type="EMBL" id="THJ30855.1"/>
    </source>
</evidence>
<sequence length="250" mass="27740">MTLNFLVAPDFPPQNFAGWHMFNTVLQKRSGMHLRLVMPQNATEQAQLLQDGAVDVLYANPFDAAELIRDHGYVPFARPINRSNEMVIATSAAAEQMHSVEDLPSGSKIALTANHDVKLIGLRLLEPADLTEQDIRWELVESYQAVARLLIQGKVDAGFFLATAYHALSKMTKNQLKPLIESSLKDISHVLLAHPSVQADIAVIQEAMLGIGKQAGDQDVLEAMGLHEGLERMEQEDAEFMIDLMDTLRD</sequence>
<name>A0A4S5BJ69_9BURK</name>
<dbReference type="SUPFAM" id="SSF53850">
    <property type="entry name" value="Periplasmic binding protein-like II"/>
    <property type="match status" value="1"/>
</dbReference>